<proteinExistence type="predicted"/>
<comment type="caution">
    <text evidence="1">The sequence shown here is derived from an EMBL/GenBank/DDBJ whole genome shotgun (WGS) entry which is preliminary data.</text>
</comment>
<dbReference type="InterPro" id="IPR029063">
    <property type="entry name" value="SAM-dependent_MTases_sf"/>
</dbReference>
<dbReference type="EMBL" id="JAPZBS010000007">
    <property type="protein sequence ID" value="KAJ5368345.1"/>
    <property type="molecule type" value="Genomic_DNA"/>
</dbReference>
<reference evidence="1" key="1">
    <citation type="submission" date="2022-11" db="EMBL/GenBank/DDBJ databases">
        <authorList>
            <person name="Petersen C."/>
        </authorList>
    </citation>
    <scope>NUCLEOTIDE SEQUENCE</scope>
    <source>
        <strain evidence="1">IBT 29864</strain>
    </source>
</reference>
<dbReference type="OrthoDB" id="417697at2759"/>
<evidence type="ECO:0000313" key="2">
    <source>
        <dbReference type="Proteomes" id="UP001147782"/>
    </source>
</evidence>
<sequence>MRIADEEQELARRIWLQDLANTLPDDCQLDGFDLSESMFKDIIIPSNVSFYQHNLLEPFPTEFLGQYDVVNARALVVALSHDEWEPALRNLIFSVPGATNGHVPANAERLSAVLEGIQNFMIAALKIRKFDSIDSVDQVMEMRMAAEKDLLISAAGSVTRFMWW</sequence>
<dbReference type="SUPFAM" id="SSF53335">
    <property type="entry name" value="S-adenosyl-L-methionine-dependent methyltransferases"/>
    <property type="match status" value="1"/>
</dbReference>
<name>A0A9W9RY02_9EURO</name>
<dbReference type="GeneID" id="81440203"/>
<gene>
    <name evidence="1" type="ORF">N7496_008105</name>
</gene>
<accession>A0A9W9RY02</accession>
<keyword evidence="2" id="KW-1185">Reference proteome</keyword>
<dbReference type="AlphaFoldDB" id="A0A9W9RY02"/>
<dbReference type="RefSeq" id="XP_056553087.1">
    <property type="nucleotide sequence ID" value="XM_056701024.1"/>
</dbReference>
<dbReference type="Proteomes" id="UP001147782">
    <property type="component" value="Unassembled WGS sequence"/>
</dbReference>
<reference evidence="1" key="2">
    <citation type="journal article" date="2023" name="IMA Fungus">
        <title>Comparative genomic study of the Penicillium genus elucidates a diverse pangenome and 15 lateral gene transfer events.</title>
        <authorList>
            <person name="Petersen C."/>
            <person name="Sorensen T."/>
            <person name="Nielsen M.R."/>
            <person name="Sondergaard T.E."/>
            <person name="Sorensen J.L."/>
            <person name="Fitzpatrick D.A."/>
            <person name="Frisvad J.C."/>
            <person name="Nielsen K.L."/>
        </authorList>
    </citation>
    <scope>NUCLEOTIDE SEQUENCE</scope>
    <source>
        <strain evidence="1">IBT 29864</strain>
    </source>
</reference>
<evidence type="ECO:0000313" key="1">
    <source>
        <dbReference type="EMBL" id="KAJ5368345.1"/>
    </source>
</evidence>
<organism evidence="1 2">
    <name type="scientific">Penicillium cataractarum</name>
    <dbReference type="NCBI Taxonomy" id="2100454"/>
    <lineage>
        <taxon>Eukaryota</taxon>
        <taxon>Fungi</taxon>
        <taxon>Dikarya</taxon>
        <taxon>Ascomycota</taxon>
        <taxon>Pezizomycotina</taxon>
        <taxon>Eurotiomycetes</taxon>
        <taxon>Eurotiomycetidae</taxon>
        <taxon>Eurotiales</taxon>
        <taxon>Aspergillaceae</taxon>
        <taxon>Penicillium</taxon>
    </lineage>
</organism>
<protein>
    <submittedName>
        <fullName evidence="1">Uncharacterized protein</fullName>
    </submittedName>
</protein>